<sequence length="331" mass="34822">MDSSRSPELSESCSPRSPPAAAPVSSPEHMDKASASIRFLITNAGAGSVIGKGGATINEFQSQSGARIQLSRNHEFFPGTSDRIIALSGTIKEVLTAFHLILSKILSEAEKDTGQDMKSNQVRLVVPNAACGAIIGRGGATIKSFVEDSNASIKLSPLDQSIPGVNDRIVSIVGSLDQQLRAVALVISKLAEDPNYSHFASTSLSYPAFPAMGYGGAPYLRNGMNGGNIRMKGVIPTMQTLPSVLPGGPSTSITLSIPDEHVGAIVGRGGKIITEIQQSSGTRIKISDRGDYVPSTTNRKVTITGTAEGVRQAQQLVSQRVQQNSSPDPER</sequence>
<keyword evidence="6" id="KW-1185">Reference proteome</keyword>
<keyword evidence="1" id="KW-0677">Repeat</keyword>
<dbReference type="AlphaFoldDB" id="A0A9D4VDI3"/>
<dbReference type="Gene3D" id="3.30.1370.10">
    <property type="entry name" value="K Homology domain, type 1"/>
    <property type="match status" value="3"/>
</dbReference>
<dbReference type="PROSITE" id="PS50084">
    <property type="entry name" value="KH_TYPE_1"/>
    <property type="match status" value="3"/>
</dbReference>
<evidence type="ECO:0000313" key="5">
    <source>
        <dbReference type="EMBL" id="KAI5084374.1"/>
    </source>
</evidence>
<evidence type="ECO:0000256" key="2">
    <source>
        <dbReference type="PROSITE-ProRule" id="PRU00117"/>
    </source>
</evidence>
<organism evidence="5 6">
    <name type="scientific">Adiantum capillus-veneris</name>
    <name type="common">Maidenhair fern</name>
    <dbReference type="NCBI Taxonomy" id="13818"/>
    <lineage>
        <taxon>Eukaryota</taxon>
        <taxon>Viridiplantae</taxon>
        <taxon>Streptophyta</taxon>
        <taxon>Embryophyta</taxon>
        <taxon>Tracheophyta</taxon>
        <taxon>Polypodiopsida</taxon>
        <taxon>Polypodiidae</taxon>
        <taxon>Polypodiales</taxon>
        <taxon>Pteridineae</taxon>
        <taxon>Pteridaceae</taxon>
        <taxon>Vittarioideae</taxon>
        <taxon>Adiantum</taxon>
    </lineage>
</organism>
<dbReference type="Pfam" id="PF00013">
    <property type="entry name" value="KH_1"/>
    <property type="match status" value="3"/>
</dbReference>
<dbReference type="InterPro" id="IPR004087">
    <property type="entry name" value="KH_dom"/>
</dbReference>
<dbReference type="SUPFAM" id="SSF54791">
    <property type="entry name" value="Eukaryotic type KH-domain (KH-domain type I)"/>
    <property type="match status" value="3"/>
</dbReference>
<dbReference type="InterPro" id="IPR004088">
    <property type="entry name" value="KH_dom_type_1"/>
</dbReference>
<evidence type="ECO:0000313" key="6">
    <source>
        <dbReference type="Proteomes" id="UP000886520"/>
    </source>
</evidence>
<evidence type="ECO:0000256" key="1">
    <source>
        <dbReference type="ARBA" id="ARBA00022737"/>
    </source>
</evidence>
<dbReference type="InterPro" id="IPR036612">
    <property type="entry name" value="KH_dom_type_1_sf"/>
</dbReference>
<evidence type="ECO:0000256" key="3">
    <source>
        <dbReference type="SAM" id="MobiDB-lite"/>
    </source>
</evidence>
<name>A0A9D4VDI3_ADICA</name>
<protein>
    <recommendedName>
        <fullName evidence="4">K Homology domain-containing protein</fullName>
    </recommendedName>
</protein>
<reference evidence="5" key="1">
    <citation type="submission" date="2021-01" db="EMBL/GenBank/DDBJ databases">
        <title>Adiantum capillus-veneris genome.</title>
        <authorList>
            <person name="Fang Y."/>
            <person name="Liao Q."/>
        </authorList>
    </citation>
    <scope>NUCLEOTIDE SEQUENCE</scope>
    <source>
        <strain evidence="5">H3</strain>
        <tissue evidence="5">Leaf</tissue>
    </source>
</reference>
<comment type="caution">
    <text evidence="5">The sequence shown here is derived from an EMBL/GenBank/DDBJ whole genome shotgun (WGS) entry which is preliminary data.</text>
</comment>
<dbReference type="SMART" id="SM00322">
    <property type="entry name" value="KH"/>
    <property type="match status" value="3"/>
</dbReference>
<feature type="region of interest" description="Disordered" evidence="3">
    <location>
        <begin position="1"/>
        <end position="28"/>
    </location>
</feature>
<feature type="domain" description="K Homology" evidence="4">
    <location>
        <begin position="33"/>
        <end position="106"/>
    </location>
</feature>
<dbReference type="EMBL" id="JABFUD020000001">
    <property type="protein sequence ID" value="KAI5084374.1"/>
    <property type="molecule type" value="Genomic_DNA"/>
</dbReference>
<keyword evidence="2" id="KW-0694">RNA-binding</keyword>
<feature type="domain" description="K Homology" evidence="4">
    <location>
        <begin position="249"/>
        <end position="322"/>
    </location>
</feature>
<accession>A0A9D4VDI3</accession>
<proteinExistence type="predicted"/>
<evidence type="ECO:0000259" key="4">
    <source>
        <dbReference type="SMART" id="SM00322"/>
    </source>
</evidence>
<gene>
    <name evidence="5" type="ORF">GOP47_0000543</name>
</gene>
<feature type="compositionally biased region" description="Low complexity" evidence="3">
    <location>
        <begin position="1"/>
        <end position="15"/>
    </location>
</feature>
<dbReference type="GO" id="GO:0003723">
    <property type="term" value="F:RNA binding"/>
    <property type="evidence" value="ECO:0007669"/>
    <property type="project" value="UniProtKB-UniRule"/>
</dbReference>
<feature type="domain" description="K Homology" evidence="4">
    <location>
        <begin position="118"/>
        <end position="191"/>
    </location>
</feature>
<dbReference type="CDD" id="cd22437">
    <property type="entry name" value="KH-I_BTR1_rpt2"/>
    <property type="match status" value="1"/>
</dbReference>
<dbReference type="PANTHER" id="PTHR10288">
    <property type="entry name" value="KH DOMAIN CONTAINING RNA BINDING PROTEIN"/>
    <property type="match status" value="1"/>
</dbReference>
<dbReference type="OrthoDB" id="441329at2759"/>
<dbReference type="Proteomes" id="UP000886520">
    <property type="component" value="Chromosome 1"/>
</dbReference>